<reference evidence="3 4" key="1">
    <citation type="submission" date="2020-08" db="EMBL/GenBank/DDBJ databases">
        <title>Bridging the membrane lipid divide: bacteria of the FCB group superphylum have the potential to synthesize archaeal ether lipids.</title>
        <authorList>
            <person name="Villanueva L."/>
            <person name="Von Meijenfeldt F.A.B."/>
            <person name="Westbye A.B."/>
            <person name="Yadav S."/>
            <person name="Hopmans E.C."/>
            <person name="Dutilh B.E."/>
            <person name="Sinninghe Damste J.S."/>
        </authorList>
    </citation>
    <scope>NUCLEOTIDE SEQUENCE [LARGE SCALE GENOMIC DNA]</scope>
    <source>
        <strain evidence="3">NIOZ-UU30</strain>
    </source>
</reference>
<evidence type="ECO:0000256" key="1">
    <source>
        <dbReference type="ARBA" id="ARBA00023002"/>
    </source>
</evidence>
<evidence type="ECO:0000313" key="3">
    <source>
        <dbReference type="EMBL" id="MBC8359884.1"/>
    </source>
</evidence>
<sequence>MRYGFYSGCSYRSAAGYSESVDAVSRALGIELVEIPDWNCCGATAFFSVDEFKALILAARNLALAQAHGLDEIVTICNACYTTFRKAIKVLTGNPQKLARVNEVLATEGLSIERTIAVRHLLDVLYNDVAEEVWFEKRPQNLKDYTVAGYYGCQLTRPWGDLDVPEHPGILERFLERLGFVTVEHSAKTLCCGAFHSISYADECRPLISRIVSEIQFKGADLITAVCPMCQFNLDAGQQMFGLAPLPVPFFTQLAGIALGLKAADLGLKKLLIPIKGF</sequence>
<dbReference type="Pfam" id="PF02754">
    <property type="entry name" value="CCG"/>
    <property type="match status" value="2"/>
</dbReference>
<gene>
    <name evidence="3" type="ORF">H8E23_00610</name>
</gene>
<dbReference type="PANTHER" id="PTHR42947:SF1">
    <property type="entry name" value="COB--COM HETERODISULFIDE REDUCTASE SUBUNIT B 1"/>
    <property type="match status" value="1"/>
</dbReference>
<dbReference type="EMBL" id="JACNJH010000031">
    <property type="protein sequence ID" value="MBC8359884.1"/>
    <property type="molecule type" value="Genomic_DNA"/>
</dbReference>
<dbReference type="InterPro" id="IPR004017">
    <property type="entry name" value="Cys_rich_dom"/>
</dbReference>
<dbReference type="Proteomes" id="UP000603434">
    <property type="component" value="Unassembled WGS sequence"/>
</dbReference>
<dbReference type="GO" id="GO:0016491">
    <property type="term" value="F:oxidoreductase activity"/>
    <property type="evidence" value="ECO:0007669"/>
    <property type="project" value="UniProtKB-KW"/>
</dbReference>
<dbReference type="InterPro" id="IPR051278">
    <property type="entry name" value="HdrB/HdrD_reductase"/>
</dbReference>
<dbReference type="AlphaFoldDB" id="A0A8J6NPN3"/>
<proteinExistence type="predicted"/>
<feature type="domain" description="Cysteine-rich" evidence="2">
    <location>
        <begin position="147"/>
        <end position="235"/>
    </location>
</feature>
<name>A0A8J6NPN3_9BACT</name>
<protein>
    <submittedName>
        <fullName evidence="3">CoB--CoM heterodisulfide reductase iron-sulfur subunit B family protein</fullName>
    </submittedName>
</protein>
<dbReference type="Gene3D" id="1.20.1050.140">
    <property type="match status" value="1"/>
</dbReference>
<evidence type="ECO:0000259" key="2">
    <source>
        <dbReference type="Pfam" id="PF02754"/>
    </source>
</evidence>
<dbReference type="PANTHER" id="PTHR42947">
    <property type="entry name" value="COB--COM HETERODISULFIDE REDUCTASE SUBUNIT B 1"/>
    <property type="match status" value="1"/>
</dbReference>
<keyword evidence="1" id="KW-0560">Oxidoreductase</keyword>
<evidence type="ECO:0000313" key="4">
    <source>
        <dbReference type="Proteomes" id="UP000603434"/>
    </source>
</evidence>
<accession>A0A8J6NPN3</accession>
<feature type="domain" description="Cysteine-rich" evidence="2">
    <location>
        <begin position="4"/>
        <end position="85"/>
    </location>
</feature>
<comment type="caution">
    <text evidence="3">The sequence shown here is derived from an EMBL/GenBank/DDBJ whole genome shotgun (WGS) entry which is preliminary data.</text>
</comment>
<organism evidence="3 4">
    <name type="scientific">Candidatus Desulfatibia profunda</name>
    <dbReference type="NCBI Taxonomy" id="2841695"/>
    <lineage>
        <taxon>Bacteria</taxon>
        <taxon>Pseudomonadati</taxon>
        <taxon>Thermodesulfobacteriota</taxon>
        <taxon>Desulfobacteria</taxon>
        <taxon>Desulfobacterales</taxon>
        <taxon>Desulfobacterales incertae sedis</taxon>
        <taxon>Candidatus Desulfatibia</taxon>
    </lineage>
</organism>